<reference evidence="5" key="1">
    <citation type="journal article" date="2019" name="Int. J. Syst. Evol. Microbiol.">
        <title>The Global Catalogue of Microorganisms (GCM) 10K type strain sequencing project: providing services to taxonomists for standard genome sequencing and annotation.</title>
        <authorList>
            <consortium name="The Broad Institute Genomics Platform"/>
            <consortium name="The Broad Institute Genome Sequencing Center for Infectious Disease"/>
            <person name="Wu L."/>
            <person name="Ma J."/>
        </authorList>
    </citation>
    <scope>NUCLEOTIDE SEQUENCE [LARGE SCALE GENOMIC DNA]</scope>
    <source>
        <strain evidence="5">CGMCC 1.19032</strain>
    </source>
</reference>
<dbReference type="InterPro" id="IPR050261">
    <property type="entry name" value="FrsA_esterase"/>
</dbReference>
<keyword evidence="1 4" id="KW-0378">Hydrolase</keyword>
<dbReference type="GO" id="GO:0016787">
    <property type="term" value="F:hydrolase activity"/>
    <property type="evidence" value="ECO:0007669"/>
    <property type="project" value="UniProtKB-KW"/>
</dbReference>
<dbReference type="RefSeq" id="WP_204654404.1">
    <property type="nucleotide sequence ID" value="NZ_JAFBFD010000026.1"/>
</dbReference>
<proteinExistence type="inferred from homology"/>
<gene>
    <name evidence="4" type="ORF">ACFO5I_03550</name>
</gene>
<evidence type="ECO:0000313" key="4">
    <source>
        <dbReference type="EMBL" id="MFC4718819.1"/>
    </source>
</evidence>
<evidence type="ECO:0000256" key="1">
    <source>
        <dbReference type="ARBA" id="ARBA00022801"/>
    </source>
</evidence>
<dbReference type="InterPro" id="IPR000073">
    <property type="entry name" value="AB_hydrolase_1"/>
</dbReference>
<accession>A0ABV9MUU5</accession>
<protein>
    <submittedName>
        <fullName evidence="4">Alpha/beta fold hydrolase</fullName>
    </submittedName>
</protein>
<dbReference type="SUPFAM" id="SSF53474">
    <property type="entry name" value="alpha/beta-Hydrolases"/>
    <property type="match status" value="1"/>
</dbReference>
<organism evidence="4 5">
    <name type="scientific">Enterococcus lemanii</name>
    <dbReference type="NCBI Taxonomy" id="1159752"/>
    <lineage>
        <taxon>Bacteria</taxon>
        <taxon>Bacillati</taxon>
        <taxon>Bacillota</taxon>
        <taxon>Bacilli</taxon>
        <taxon>Lactobacillales</taxon>
        <taxon>Enterococcaceae</taxon>
        <taxon>Enterococcus</taxon>
    </lineage>
</organism>
<evidence type="ECO:0000259" key="3">
    <source>
        <dbReference type="Pfam" id="PF00561"/>
    </source>
</evidence>
<comment type="similarity">
    <text evidence="2">Belongs to the AB hydrolase superfamily. FUS2 hydrolase family.</text>
</comment>
<dbReference type="Gene3D" id="3.40.50.1820">
    <property type="entry name" value="alpha/beta hydrolase"/>
    <property type="match status" value="1"/>
</dbReference>
<dbReference type="Proteomes" id="UP001595969">
    <property type="component" value="Unassembled WGS sequence"/>
</dbReference>
<dbReference type="Pfam" id="PF00561">
    <property type="entry name" value="Abhydrolase_1"/>
    <property type="match status" value="1"/>
</dbReference>
<feature type="domain" description="AB hydrolase-1" evidence="3">
    <location>
        <begin position="29"/>
        <end position="180"/>
    </location>
</feature>
<dbReference type="InterPro" id="IPR029058">
    <property type="entry name" value="AB_hydrolase_fold"/>
</dbReference>
<evidence type="ECO:0000256" key="2">
    <source>
        <dbReference type="ARBA" id="ARBA00038115"/>
    </source>
</evidence>
<dbReference type="PANTHER" id="PTHR22946">
    <property type="entry name" value="DIENELACTONE HYDROLASE DOMAIN-CONTAINING PROTEIN-RELATED"/>
    <property type="match status" value="1"/>
</dbReference>
<keyword evidence="5" id="KW-1185">Reference proteome</keyword>
<dbReference type="PANTHER" id="PTHR22946:SF9">
    <property type="entry name" value="POLYKETIDE TRANSFERASE AF380"/>
    <property type="match status" value="1"/>
</dbReference>
<comment type="caution">
    <text evidence="4">The sequence shown here is derived from an EMBL/GenBank/DDBJ whole genome shotgun (WGS) entry which is preliminary data.</text>
</comment>
<name>A0ABV9MUU5_9ENTE</name>
<evidence type="ECO:0000313" key="5">
    <source>
        <dbReference type="Proteomes" id="UP001595969"/>
    </source>
</evidence>
<dbReference type="EMBL" id="JBHSGS010000017">
    <property type="protein sequence ID" value="MFC4718819.1"/>
    <property type="molecule type" value="Genomic_DNA"/>
</dbReference>
<sequence length="246" mass="27860">MKLAIRKRKIGNIPVLEVVDDTKIYEPMPLVIYYHGWQTAKELVLTQGRKLAHKGFRVILPDAANHGERKTELSPIPSLTFWNSIQSNLFEFAFIVDFFENLGVTNGKIGVGGVSMGGMTTCALLTKHPEITAAACIMGSPALIQYRERIQFHARAAGFFLPEDYETLVSWIDAYDLSSQPEKLHNRPLLFWHGTQDEKIPYEDVKQFVTSTTAPPNIHFVSSEEKHLVKGDTMTLVTDFFENYLK</sequence>